<feature type="compositionally biased region" description="Basic and acidic residues" evidence="1">
    <location>
        <begin position="435"/>
        <end position="454"/>
    </location>
</feature>
<comment type="caution">
    <text evidence="2">The sequence shown here is derived from an EMBL/GenBank/DDBJ whole genome shotgun (WGS) entry which is preliminary data.</text>
</comment>
<feature type="region of interest" description="Disordered" evidence="1">
    <location>
        <begin position="430"/>
        <end position="454"/>
    </location>
</feature>
<evidence type="ECO:0000256" key="1">
    <source>
        <dbReference type="SAM" id="MobiDB-lite"/>
    </source>
</evidence>
<name>A0A2M6U6R6_9BRAD</name>
<evidence type="ECO:0000313" key="3">
    <source>
        <dbReference type="Proteomes" id="UP000228930"/>
    </source>
</evidence>
<gene>
    <name evidence="2" type="ORF">TSA1_05475</name>
</gene>
<dbReference type="RefSeq" id="WP_100175481.1">
    <property type="nucleotide sequence ID" value="NZ_LFJC01000003.1"/>
</dbReference>
<protein>
    <submittedName>
        <fullName evidence="2">Uncharacterized protein</fullName>
    </submittedName>
</protein>
<dbReference type="AlphaFoldDB" id="A0A2M6U6R6"/>
<keyword evidence="3" id="KW-1185">Reference proteome</keyword>
<dbReference type="Proteomes" id="UP000228930">
    <property type="component" value="Unassembled WGS sequence"/>
</dbReference>
<evidence type="ECO:0000313" key="2">
    <source>
        <dbReference type="EMBL" id="PIT00275.1"/>
    </source>
</evidence>
<reference evidence="2 3" key="1">
    <citation type="submission" date="2015-06" db="EMBL/GenBank/DDBJ databases">
        <title>Comparative genome analysis of nirS-carrying Bradyrhizobium sp. strains.</title>
        <authorList>
            <person name="Ishii S."/>
            <person name="Jang J."/>
            <person name="Nishizawa T."/>
            <person name="Senoo K."/>
        </authorList>
    </citation>
    <scope>NUCLEOTIDE SEQUENCE [LARGE SCALE GENOMIC DNA]</scope>
    <source>
        <strain evidence="2 3">TSA1</strain>
    </source>
</reference>
<feature type="compositionally biased region" description="Low complexity" evidence="1">
    <location>
        <begin position="137"/>
        <end position="154"/>
    </location>
</feature>
<dbReference type="EMBL" id="LFJC01000003">
    <property type="protein sequence ID" value="PIT00275.1"/>
    <property type="molecule type" value="Genomic_DNA"/>
</dbReference>
<proteinExistence type="predicted"/>
<feature type="compositionally biased region" description="Low complexity" evidence="1">
    <location>
        <begin position="53"/>
        <end position="71"/>
    </location>
</feature>
<feature type="region of interest" description="Disordered" evidence="1">
    <location>
        <begin position="53"/>
        <end position="93"/>
    </location>
</feature>
<sequence>MLRRIPAVKWAFTRLRPVPHDGSLDATPVAADVSPVIAEDIVAESIAAQDVAAPDATAQDATAQDTTAQDSAAKRTEVEDLAEAGSTDTREISAISVHDDAEIAASTPSAQDDPAISVIAESPPAAPTDASDESSREAPSSTEPVAAAEEEAPVAAAEIETVAEDAPAPVISTDTDSVVGISAKVASLDAEPVDVVSEAIDAADLVISSDPFPAEAEPVVTAEASPSPVEIESAPLDVPALVVADSHSTDVTVDVEPTADEPCIASADGEVLAEAALEDHLDSDSSPGEAVAVEPAAADVAPPVAAVVVEHGSIDAAGVVTDIAPAPALVSPSPEVRGASKVRARPVEPADRTALIRQRWAESGIRMWNPRLHGTGEATLNIQGSVGLLPPAPGETMPRYDKLEFKLLGGQIVCEGVIVEAPAQASHRSFTRLAEPGKPERAREPARERQAALA</sequence>
<feature type="region of interest" description="Disordered" evidence="1">
    <location>
        <begin position="121"/>
        <end position="154"/>
    </location>
</feature>
<organism evidence="2 3">
    <name type="scientific">Bradyrhizobium nitroreducens</name>
    <dbReference type="NCBI Taxonomy" id="709803"/>
    <lineage>
        <taxon>Bacteria</taxon>
        <taxon>Pseudomonadati</taxon>
        <taxon>Pseudomonadota</taxon>
        <taxon>Alphaproteobacteria</taxon>
        <taxon>Hyphomicrobiales</taxon>
        <taxon>Nitrobacteraceae</taxon>
        <taxon>Bradyrhizobium</taxon>
    </lineage>
</organism>
<accession>A0A2M6U6R6</accession>